<dbReference type="InterPro" id="IPR027383">
    <property type="entry name" value="Znf_put"/>
</dbReference>
<evidence type="ECO:0000313" key="4">
    <source>
        <dbReference type="Proteomes" id="UP000535182"/>
    </source>
</evidence>
<evidence type="ECO:0000256" key="1">
    <source>
        <dbReference type="SAM" id="Phobius"/>
    </source>
</evidence>
<accession>A0A9X0U4F5</accession>
<dbReference type="InterPro" id="IPR041916">
    <property type="entry name" value="Anti_sigma_zinc_sf"/>
</dbReference>
<keyword evidence="1" id="KW-0472">Membrane</keyword>
<organism evidence="3 4">
    <name type="scientific">Tunturiibacter gelidiferens</name>
    <dbReference type="NCBI Taxonomy" id="3069689"/>
    <lineage>
        <taxon>Bacteria</taxon>
        <taxon>Pseudomonadati</taxon>
        <taxon>Acidobacteriota</taxon>
        <taxon>Terriglobia</taxon>
        <taxon>Terriglobales</taxon>
        <taxon>Acidobacteriaceae</taxon>
        <taxon>Tunturiibacter</taxon>
    </lineage>
</organism>
<protein>
    <submittedName>
        <fullName evidence="3">Anti-sigma factor RsiW</fullName>
    </submittedName>
</protein>
<sequence>MPVPCDQNPITLASYLDGELAPDQIPAMHEHIATCPQCAIEIAELTRLKHGLRAARGHHTPTLEFKKKLQQQVAPPRRPRLNVLRFIPAALALAATLLLAFTWTQHSRRQDAFSEVADLHVNALASTNPLDVISTDRHTVKPWFQGRIPFSFNVPELTGTEFTLLGGRVVYLHQQPGAQLIVAMRQHKISVLIFQASPGQALPFPASTEAGAHNAFTVETWQSNGLRFLVIGDVDATEIERLAQSLKQANS</sequence>
<proteinExistence type="predicted"/>
<dbReference type="Proteomes" id="UP000535182">
    <property type="component" value="Unassembled WGS sequence"/>
</dbReference>
<keyword evidence="1" id="KW-0812">Transmembrane</keyword>
<name>A0A9X0U4F5_9BACT</name>
<evidence type="ECO:0000259" key="2">
    <source>
        <dbReference type="Pfam" id="PF13490"/>
    </source>
</evidence>
<feature type="domain" description="Putative zinc-finger" evidence="2">
    <location>
        <begin position="13"/>
        <end position="39"/>
    </location>
</feature>
<dbReference type="RefSeq" id="WP_183977633.1">
    <property type="nucleotide sequence ID" value="NZ_JACHEB010000006.1"/>
</dbReference>
<dbReference type="AlphaFoldDB" id="A0A9X0U4F5"/>
<keyword evidence="1" id="KW-1133">Transmembrane helix</keyword>
<keyword evidence="4" id="KW-1185">Reference proteome</keyword>
<dbReference type="Gene3D" id="1.10.10.1320">
    <property type="entry name" value="Anti-sigma factor, zinc-finger domain"/>
    <property type="match status" value="1"/>
</dbReference>
<dbReference type="Pfam" id="PF13490">
    <property type="entry name" value="zf-HC2"/>
    <property type="match status" value="1"/>
</dbReference>
<comment type="caution">
    <text evidence="3">The sequence shown here is derived from an EMBL/GenBank/DDBJ whole genome shotgun (WGS) entry which is preliminary data.</text>
</comment>
<dbReference type="EMBL" id="JACHEB010000006">
    <property type="protein sequence ID" value="MBB5329273.1"/>
    <property type="molecule type" value="Genomic_DNA"/>
</dbReference>
<gene>
    <name evidence="3" type="ORF">HDF14_002891</name>
</gene>
<feature type="transmembrane region" description="Helical" evidence="1">
    <location>
        <begin position="83"/>
        <end position="103"/>
    </location>
</feature>
<reference evidence="3 4" key="1">
    <citation type="submission" date="2020-08" db="EMBL/GenBank/DDBJ databases">
        <title>Genomic Encyclopedia of Type Strains, Phase IV (KMG-V): Genome sequencing to study the core and pangenomes of soil and plant-associated prokaryotes.</title>
        <authorList>
            <person name="Whitman W."/>
        </authorList>
    </citation>
    <scope>NUCLEOTIDE SEQUENCE [LARGE SCALE GENOMIC DNA]</scope>
    <source>
        <strain evidence="3 4">X5P2</strain>
    </source>
</reference>
<evidence type="ECO:0000313" key="3">
    <source>
        <dbReference type="EMBL" id="MBB5329273.1"/>
    </source>
</evidence>